<feature type="domain" description="Fumarate lyase N-terminal" evidence="9">
    <location>
        <begin position="26"/>
        <end position="320"/>
    </location>
</feature>
<dbReference type="EC" id="4.3.2.1" evidence="3 7"/>
<dbReference type="Proteomes" id="UP000253727">
    <property type="component" value="Unassembled WGS sequence"/>
</dbReference>
<feature type="region of interest" description="Disordered" evidence="8">
    <location>
        <begin position="1"/>
        <end position="23"/>
    </location>
</feature>
<evidence type="ECO:0000256" key="4">
    <source>
        <dbReference type="ARBA" id="ARBA00022571"/>
    </source>
</evidence>
<reference evidence="11 12" key="1">
    <citation type="submission" date="2018-04" db="EMBL/GenBank/DDBJ databases">
        <title>Altererythrobacter sp. HME9302 genome sequencing and assembly.</title>
        <authorList>
            <person name="Kang H."/>
            <person name="Kim H."/>
            <person name="Joh K."/>
        </authorList>
    </citation>
    <scope>NUCLEOTIDE SEQUENCE [LARGE SCALE GENOMIC DNA]</scope>
    <source>
        <strain evidence="11 12">HME9302</strain>
    </source>
</reference>
<gene>
    <name evidence="7 11" type="primary">argH</name>
    <name evidence="11" type="ORF">HME9302_01795</name>
</gene>
<dbReference type="GO" id="GO:0004056">
    <property type="term" value="F:argininosuccinate lyase activity"/>
    <property type="evidence" value="ECO:0007669"/>
    <property type="project" value="UniProtKB-UniRule"/>
</dbReference>
<comment type="caution">
    <text evidence="11">The sequence shown here is derived from an EMBL/GenBank/DDBJ whole genome shotgun (WGS) entry which is preliminary data.</text>
</comment>
<evidence type="ECO:0000259" key="9">
    <source>
        <dbReference type="Pfam" id="PF00206"/>
    </source>
</evidence>
<comment type="catalytic activity">
    <reaction evidence="1 7">
        <text>2-(N(omega)-L-arginino)succinate = fumarate + L-arginine</text>
        <dbReference type="Rhea" id="RHEA:24020"/>
        <dbReference type="ChEBI" id="CHEBI:29806"/>
        <dbReference type="ChEBI" id="CHEBI:32682"/>
        <dbReference type="ChEBI" id="CHEBI:57472"/>
        <dbReference type="EC" id="4.3.2.1"/>
    </reaction>
</comment>
<dbReference type="Gene3D" id="1.10.40.30">
    <property type="entry name" value="Fumarase/aspartase (C-terminal domain)"/>
    <property type="match status" value="1"/>
</dbReference>
<keyword evidence="12" id="KW-1185">Reference proteome</keyword>
<evidence type="ECO:0000256" key="5">
    <source>
        <dbReference type="ARBA" id="ARBA00022605"/>
    </source>
</evidence>
<accession>A0A369Q6U9</accession>
<sequence>MNDERDRDASGDRTVGKGGSNAMWGGRFAEGPSAVMAEINASIGFDKALWRQDIAASKAHMAMLGAQGIVSSGDAATIADGLDKVAAEYEADGVPEDWALEDIHMTTESRLAELIGPVAGRLHTGRSRNDQVATDFKLWVREAIEQMDGALAALQSALVQRAHEHAASIMPGFTHLQTAQPVTLGHHLLAYYEMLERDRSRFADARVRLNRSPLGSAALAGTGFPIDRNATAQALGFDGPTHNSLDAVSDRDFALDYLMAAAQCSLHLSRLAEEFVIWASQPFGFVRMPDTLSTGSSIMPQKKNPDAAELVRGHAGRIVGCATALMVTMKGLPLAYSKDMQDDKPPVFEAHGLLELSIAAMTGMVADSTFRTDRMRQAAELGYATATDLADWLVTQADIPFREAHHITGAAVRLAEERGVALDALPLADLQAIDKRIDDRVFDSLSVDASVAARSSYGGTAPQQVRLQTAHAADRLGITL</sequence>
<evidence type="ECO:0000256" key="6">
    <source>
        <dbReference type="ARBA" id="ARBA00023239"/>
    </source>
</evidence>
<evidence type="ECO:0000256" key="1">
    <source>
        <dbReference type="ARBA" id="ARBA00000985"/>
    </source>
</evidence>
<dbReference type="InterPro" id="IPR022761">
    <property type="entry name" value="Fumarate_lyase_N"/>
</dbReference>
<comment type="subcellular location">
    <subcellularLocation>
        <location evidence="7">Cytoplasm</location>
    </subcellularLocation>
</comment>
<dbReference type="FunFam" id="1.10.40.30:FF:000001">
    <property type="entry name" value="Argininosuccinate lyase"/>
    <property type="match status" value="1"/>
</dbReference>
<dbReference type="PRINTS" id="PR00145">
    <property type="entry name" value="ARGSUCLYASE"/>
</dbReference>
<keyword evidence="5 7" id="KW-0028">Amino-acid biosynthesis</keyword>
<feature type="compositionally biased region" description="Basic and acidic residues" evidence="8">
    <location>
        <begin position="1"/>
        <end position="15"/>
    </location>
</feature>
<dbReference type="InterPro" id="IPR029419">
    <property type="entry name" value="Arg_succ_lyase_C"/>
</dbReference>
<comment type="pathway">
    <text evidence="2 7">Amino-acid biosynthesis; L-arginine biosynthesis; L-arginine from L-ornithine and carbamoyl phosphate: step 3/3.</text>
</comment>
<dbReference type="PANTHER" id="PTHR43814">
    <property type="entry name" value="ARGININOSUCCINATE LYASE"/>
    <property type="match status" value="1"/>
</dbReference>
<organism evidence="11 12">
    <name type="scientific">Alteripontixanthobacter maritimus</name>
    <dbReference type="NCBI Taxonomy" id="2161824"/>
    <lineage>
        <taxon>Bacteria</taxon>
        <taxon>Pseudomonadati</taxon>
        <taxon>Pseudomonadota</taxon>
        <taxon>Alphaproteobacteria</taxon>
        <taxon>Sphingomonadales</taxon>
        <taxon>Erythrobacteraceae</taxon>
        <taxon>Alteripontixanthobacter</taxon>
    </lineage>
</organism>
<dbReference type="HAMAP" id="MF_00006">
    <property type="entry name" value="Arg_succ_lyase"/>
    <property type="match status" value="1"/>
</dbReference>
<proteinExistence type="inferred from homology"/>
<evidence type="ECO:0000256" key="2">
    <source>
        <dbReference type="ARBA" id="ARBA00004941"/>
    </source>
</evidence>
<dbReference type="InterPro" id="IPR020557">
    <property type="entry name" value="Fumarate_lyase_CS"/>
</dbReference>
<dbReference type="PROSITE" id="PS00163">
    <property type="entry name" value="FUMARATE_LYASES"/>
    <property type="match status" value="1"/>
</dbReference>
<name>A0A369Q6U9_9SPHN</name>
<dbReference type="AlphaFoldDB" id="A0A369Q6U9"/>
<evidence type="ECO:0000256" key="8">
    <source>
        <dbReference type="SAM" id="MobiDB-lite"/>
    </source>
</evidence>
<dbReference type="Pfam" id="PF00206">
    <property type="entry name" value="Lyase_1"/>
    <property type="match status" value="1"/>
</dbReference>
<dbReference type="SUPFAM" id="SSF48557">
    <property type="entry name" value="L-aspartase-like"/>
    <property type="match status" value="1"/>
</dbReference>
<evidence type="ECO:0000259" key="10">
    <source>
        <dbReference type="Pfam" id="PF14698"/>
    </source>
</evidence>
<evidence type="ECO:0000256" key="7">
    <source>
        <dbReference type="HAMAP-Rule" id="MF_00006"/>
    </source>
</evidence>
<dbReference type="FunFam" id="1.20.200.10:FF:000015">
    <property type="entry name" value="argininosuccinate lyase isoform X2"/>
    <property type="match status" value="1"/>
</dbReference>
<keyword evidence="7" id="KW-0963">Cytoplasm</keyword>
<dbReference type="EMBL" id="QBKA01000002">
    <property type="protein sequence ID" value="RDC60583.1"/>
    <property type="molecule type" value="Genomic_DNA"/>
</dbReference>
<dbReference type="InterPro" id="IPR000362">
    <property type="entry name" value="Fumarate_lyase_fam"/>
</dbReference>
<dbReference type="GO" id="GO:0005829">
    <property type="term" value="C:cytosol"/>
    <property type="evidence" value="ECO:0007669"/>
    <property type="project" value="TreeGrafter"/>
</dbReference>
<dbReference type="GO" id="GO:0042450">
    <property type="term" value="P:L-arginine biosynthetic process via ornithine"/>
    <property type="evidence" value="ECO:0007669"/>
    <property type="project" value="UniProtKB-UniRule"/>
</dbReference>
<evidence type="ECO:0000256" key="3">
    <source>
        <dbReference type="ARBA" id="ARBA00012338"/>
    </source>
</evidence>
<dbReference type="Gene3D" id="1.20.200.10">
    <property type="entry name" value="Fumarase/aspartase (Central domain)"/>
    <property type="match status" value="1"/>
</dbReference>
<dbReference type="PANTHER" id="PTHR43814:SF1">
    <property type="entry name" value="ARGININOSUCCINATE LYASE"/>
    <property type="match status" value="1"/>
</dbReference>
<keyword evidence="6 7" id="KW-0456">Lyase</keyword>
<dbReference type="InterPro" id="IPR008948">
    <property type="entry name" value="L-Aspartase-like"/>
</dbReference>
<dbReference type="InterPro" id="IPR024083">
    <property type="entry name" value="Fumarase/histidase_N"/>
</dbReference>
<dbReference type="PRINTS" id="PR00149">
    <property type="entry name" value="FUMRATELYASE"/>
</dbReference>
<dbReference type="Pfam" id="PF14698">
    <property type="entry name" value="ASL_C2"/>
    <property type="match status" value="1"/>
</dbReference>
<comment type="similarity">
    <text evidence="7">Belongs to the lyase 1 family. Argininosuccinate lyase subfamily.</text>
</comment>
<dbReference type="NCBIfam" id="TIGR00838">
    <property type="entry name" value="argH"/>
    <property type="match status" value="1"/>
</dbReference>
<keyword evidence="4 7" id="KW-0055">Arginine biosynthesis</keyword>
<dbReference type="Gene3D" id="1.10.275.10">
    <property type="entry name" value="Fumarase/aspartase (N-terminal domain)"/>
    <property type="match status" value="1"/>
</dbReference>
<dbReference type="InterPro" id="IPR009049">
    <property type="entry name" value="Argininosuccinate_lyase"/>
</dbReference>
<protein>
    <recommendedName>
        <fullName evidence="3 7">Argininosuccinate lyase</fullName>
        <shortName evidence="7">ASAL</shortName>
        <ecNumber evidence="3 7">4.3.2.1</ecNumber>
    </recommendedName>
    <alternativeName>
        <fullName evidence="7">Arginosuccinase</fullName>
    </alternativeName>
</protein>
<evidence type="ECO:0000313" key="12">
    <source>
        <dbReference type="Proteomes" id="UP000253727"/>
    </source>
</evidence>
<evidence type="ECO:0000313" key="11">
    <source>
        <dbReference type="EMBL" id="RDC60583.1"/>
    </source>
</evidence>
<dbReference type="CDD" id="cd01359">
    <property type="entry name" value="Argininosuccinate_lyase"/>
    <property type="match status" value="1"/>
</dbReference>
<dbReference type="UniPathway" id="UPA00068">
    <property type="reaction ID" value="UER00114"/>
</dbReference>
<feature type="domain" description="Argininosuccinate lyase C-terminal" evidence="10">
    <location>
        <begin position="383"/>
        <end position="452"/>
    </location>
</feature>